<dbReference type="RefSeq" id="WP_293223818.1">
    <property type="nucleotide sequence ID" value="NZ_JBHLTN010000018.1"/>
</dbReference>
<keyword evidence="11" id="KW-0472">Membrane</keyword>
<dbReference type="NCBIfam" id="TIGR01944">
    <property type="entry name" value="rnfB"/>
    <property type="match status" value="1"/>
</dbReference>
<evidence type="ECO:0000313" key="16">
    <source>
        <dbReference type="Proteomes" id="UP001589834"/>
    </source>
</evidence>
<dbReference type="Pfam" id="PF14697">
    <property type="entry name" value="Fer4_21"/>
    <property type="match status" value="1"/>
</dbReference>
<evidence type="ECO:0000256" key="10">
    <source>
        <dbReference type="ARBA" id="ARBA00023014"/>
    </source>
</evidence>
<dbReference type="InterPro" id="IPR017900">
    <property type="entry name" value="4Fe4S_Fe_S_CS"/>
</dbReference>
<keyword evidence="4" id="KW-0997">Cell inner membrane</keyword>
<feature type="domain" description="4Fe-4S ferredoxin-type" evidence="13">
    <location>
        <begin position="109"/>
        <end position="137"/>
    </location>
</feature>
<feature type="domain" description="4Fe-4S ferredoxin-type" evidence="13">
    <location>
        <begin position="78"/>
        <end position="107"/>
    </location>
</feature>
<feature type="domain" description="4Fe-4S" evidence="14">
    <location>
        <begin position="3"/>
        <end position="62"/>
    </location>
</feature>
<sequence length="211" mass="22143">MTPTETLAARVLDALPQTQCTRCGYPDCAGYAQAIAAGQADINQCPPGGAEGVQRLAALTGRAAQPLDPANGQEGPRGVAWIDEDWCIGCTLCIAACPVDCIVGSPKHMHTVIEADCTGCELCVPACPVDCIHMQAVTGARSGWDAWSSEQARSARARYAATQERRQRAPVVVPESIDDADASTPPAAAPDRKRALIEAALARARQQRPGP</sequence>
<evidence type="ECO:0000256" key="11">
    <source>
        <dbReference type="ARBA" id="ARBA00023136"/>
    </source>
</evidence>
<dbReference type="InterPro" id="IPR007202">
    <property type="entry name" value="4Fe-4S_dom"/>
</dbReference>
<proteinExistence type="predicted"/>
<evidence type="ECO:0000313" key="15">
    <source>
        <dbReference type="EMBL" id="MFC0592926.1"/>
    </source>
</evidence>
<dbReference type="PANTHER" id="PTHR42859:SF3">
    <property type="entry name" value="ION-TRANSLOCATING OXIDOREDUCTASE COMPLEX SUBUNIT B"/>
    <property type="match status" value="1"/>
</dbReference>
<organism evidence="15 16">
    <name type="scientific">Ottowia pentelensis</name>
    <dbReference type="NCBI Taxonomy" id="511108"/>
    <lineage>
        <taxon>Bacteria</taxon>
        <taxon>Pseudomonadati</taxon>
        <taxon>Pseudomonadota</taxon>
        <taxon>Betaproteobacteria</taxon>
        <taxon>Burkholderiales</taxon>
        <taxon>Comamonadaceae</taxon>
        <taxon>Ottowia</taxon>
    </lineage>
</organism>
<evidence type="ECO:0000256" key="12">
    <source>
        <dbReference type="SAM" id="MobiDB-lite"/>
    </source>
</evidence>
<gene>
    <name evidence="15" type="ORF">ACFFGG_10175</name>
</gene>
<evidence type="ECO:0000256" key="4">
    <source>
        <dbReference type="ARBA" id="ARBA00022519"/>
    </source>
</evidence>
<dbReference type="InterPro" id="IPR010207">
    <property type="entry name" value="Elect_transpt_cplx_RnfB/RsxB"/>
</dbReference>
<keyword evidence="8" id="KW-0249">Electron transport</keyword>
<accession>A0ABV6PSV2</accession>
<dbReference type="Gene3D" id="1.10.15.40">
    <property type="entry name" value="Electron transport complex subunit B, putative Fe-S cluster"/>
    <property type="match status" value="1"/>
</dbReference>
<protein>
    <submittedName>
        <fullName evidence="15">RnfABCDGE type electron transport complex subunit B</fullName>
    </submittedName>
</protein>
<evidence type="ECO:0000256" key="1">
    <source>
        <dbReference type="ARBA" id="ARBA00022448"/>
    </source>
</evidence>
<keyword evidence="3" id="KW-0004">4Fe-4S</keyword>
<keyword evidence="10" id="KW-0411">Iron-sulfur</keyword>
<keyword evidence="7" id="KW-1278">Translocase</keyword>
<keyword evidence="5" id="KW-0479">Metal-binding</keyword>
<evidence type="ECO:0000256" key="3">
    <source>
        <dbReference type="ARBA" id="ARBA00022485"/>
    </source>
</evidence>
<dbReference type="PROSITE" id="PS51656">
    <property type="entry name" value="4FE4S"/>
    <property type="match status" value="1"/>
</dbReference>
<keyword evidence="2" id="KW-1003">Cell membrane</keyword>
<dbReference type="EMBL" id="JBHLTN010000018">
    <property type="protein sequence ID" value="MFC0592926.1"/>
    <property type="molecule type" value="Genomic_DNA"/>
</dbReference>
<keyword evidence="6" id="KW-0677">Repeat</keyword>
<dbReference type="PROSITE" id="PS00198">
    <property type="entry name" value="4FE4S_FER_1"/>
    <property type="match status" value="1"/>
</dbReference>
<evidence type="ECO:0000256" key="6">
    <source>
        <dbReference type="ARBA" id="ARBA00022737"/>
    </source>
</evidence>
<dbReference type="InterPro" id="IPR017896">
    <property type="entry name" value="4Fe4S_Fe-S-bd"/>
</dbReference>
<comment type="caution">
    <text evidence="15">The sequence shown here is derived from an EMBL/GenBank/DDBJ whole genome shotgun (WGS) entry which is preliminary data.</text>
</comment>
<evidence type="ECO:0000256" key="5">
    <source>
        <dbReference type="ARBA" id="ARBA00022723"/>
    </source>
</evidence>
<evidence type="ECO:0000259" key="14">
    <source>
        <dbReference type="PROSITE" id="PS51656"/>
    </source>
</evidence>
<evidence type="ECO:0000256" key="2">
    <source>
        <dbReference type="ARBA" id="ARBA00022475"/>
    </source>
</evidence>
<evidence type="ECO:0000256" key="7">
    <source>
        <dbReference type="ARBA" id="ARBA00022967"/>
    </source>
</evidence>
<evidence type="ECO:0000259" key="13">
    <source>
        <dbReference type="PROSITE" id="PS51379"/>
    </source>
</evidence>
<dbReference type="Proteomes" id="UP001589834">
    <property type="component" value="Unassembled WGS sequence"/>
</dbReference>
<dbReference type="InterPro" id="IPR050294">
    <property type="entry name" value="RnfB_subfamily"/>
</dbReference>
<evidence type="ECO:0000256" key="9">
    <source>
        <dbReference type="ARBA" id="ARBA00023004"/>
    </source>
</evidence>
<dbReference type="PROSITE" id="PS51379">
    <property type="entry name" value="4FE4S_FER_2"/>
    <property type="match status" value="2"/>
</dbReference>
<dbReference type="Pfam" id="PF04060">
    <property type="entry name" value="FeS"/>
    <property type="match status" value="1"/>
</dbReference>
<keyword evidence="16" id="KW-1185">Reference proteome</keyword>
<evidence type="ECO:0000256" key="8">
    <source>
        <dbReference type="ARBA" id="ARBA00022982"/>
    </source>
</evidence>
<feature type="region of interest" description="Disordered" evidence="12">
    <location>
        <begin position="161"/>
        <end position="192"/>
    </location>
</feature>
<dbReference type="PANTHER" id="PTHR42859">
    <property type="entry name" value="OXIDOREDUCTASE"/>
    <property type="match status" value="1"/>
</dbReference>
<keyword evidence="9" id="KW-0408">Iron</keyword>
<keyword evidence="1" id="KW-0813">Transport</keyword>
<reference evidence="15 16" key="1">
    <citation type="submission" date="2024-09" db="EMBL/GenBank/DDBJ databases">
        <authorList>
            <person name="Sun Q."/>
            <person name="Mori K."/>
        </authorList>
    </citation>
    <scope>NUCLEOTIDE SEQUENCE [LARGE SCALE GENOMIC DNA]</scope>
    <source>
        <strain evidence="15 16">NCAIM B.02336</strain>
    </source>
</reference>
<dbReference type="Gene3D" id="3.30.70.20">
    <property type="match status" value="2"/>
</dbReference>
<name>A0ABV6PSV2_9BURK</name>
<dbReference type="SUPFAM" id="SSF54862">
    <property type="entry name" value="4Fe-4S ferredoxins"/>
    <property type="match status" value="1"/>
</dbReference>